<keyword evidence="2" id="KW-1185">Reference proteome</keyword>
<gene>
    <name evidence="1" type="ORF">PSTG_08030</name>
</gene>
<comment type="caution">
    <text evidence="1">The sequence shown here is derived from an EMBL/GenBank/DDBJ whole genome shotgun (WGS) entry which is preliminary data.</text>
</comment>
<name>A0A0L0VHA7_9BASI</name>
<dbReference type="PANTHER" id="PTHR33069">
    <property type="entry name" value="CHROMOSOME 7, WHOLE GENOME SHOTGUN SEQUENCE-RELATED"/>
    <property type="match status" value="1"/>
</dbReference>
<protein>
    <submittedName>
        <fullName evidence="1">Uncharacterized protein</fullName>
    </submittedName>
</protein>
<sequence length="428" mass="49519">MTDSIEECLHRLNLDPSEIQKHRSQGDLVRQGFSRLATKCDIRTDGRADSDVALAKSFSLDPVIFKKALSLNPAHFQKDFLTRLESSLLPLLRSLLESFSLQLDPSRLMDQPGPELKWILELQSLLEVTLEQIKFMLYIICPKKVTFILKQTDDQHDEEVKIFRLSGLDSQLMVMFKDFRCIFQTSSELIWQLGLSTETCDQPDDMPDTQNRLFQNISKSEDSIYWTFRWLEGSELELVIQDWPNQFSEIDAFLHKMALGANPWIDVEQDEQSSDEDRWIATNQPSSDLNSQIARSLIPVLKLMRLFYKKSYAWAMNQEVYLFTTMSSDQLESIAQSASYCITVLIDFNLFFDPDPNEFSSVSYTETLKTIQSNLDTVVPLIVLHFVPTEFLPHDNFKEWLVDWYTAFNLAIFNSIKNVDSLATNLPQ</sequence>
<reference evidence="2" key="1">
    <citation type="submission" date="2014-03" db="EMBL/GenBank/DDBJ databases">
        <title>The Genome Sequence of Puccinia striiformis f. sp. tritici PST-78.</title>
        <authorList>
            <consortium name="The Broad Institute Genome Sequencing Platform"/>
            <person name="Cuomo C."/>
            <person name="Hulbert S."/>
            <person name="Chen X."/>
            <person name="Walker B."/>
            <person name="Young S.K."/>
            <person name="Zeng Q."/>
            <person name="Gargeya S."/>
            <person name="Fitzgerald M."/>
            <person name="Haas B."/>
            <person name="Abouelleil A."/>
            <person name="Alvarado L."/>
            <person name="Arachchi H.M."/>
            <person name="Berlin A.M."/>
            <person name="Chapman S.B."/>
            <person name="Goldberg J."/>
            <person name="Griggs A."/>
            <person name="Gujja S."/>
            <person name="Hansen M."/>
            <person name="Howarth C."/>
            <person name="Imamovic A."/>
            <person name="Larimer J."/>
            <person name="McCowan C."/>
            <person name="Montmayeur A."/>
            <person name="Murphy C."/>
            <person name="Neiman D."/>
            <person name="Pearson M."/>
            <person name="Priest M."/>
            <person name="Roberts A."/>
            <person name="Saif S."/>
            <person name="Shea T."/>
            <person name="Sisk P."/>
            <person name="Sykes S."/>
            <person name="Wortman J."/>
            <person name="Nusbaum C."/>
            <person name="Birren B."/>
        </authorList>
    </citation>
    <scope>NUCLEOTIDE SEQUENCE [LARGE SCALE GENOMIC DNA]</scope>
    <source>
        <strain evidence="2">race PST-78</strain>
    </source>
</reference>
<dbReference type="STRING" id="1165861.A0A0L0VHA7"/>
<dbReference type="EMBL" id="AJIL01000054">
    <property type="protein sequence ID" value="KNE98660.1"/>
    <property type="molecule type" value="Genomic_DNA"/>
</dbReference>
<evidence type="ECO:0000313" key="2">
    <source>
        <dbReference type="Proteomes" id="UP000054564"/>
    </source>
</evidence>
<proteinExistence type="predicted"/>
<accession>A0A0L0VHA7</accession>
<organism evidence="1 2">
    <name type="scientific">Puccinia striiformis f. sp. tritici PST-78</name>
    <dbReference type="NCBI Taxonomy" id="1165861"/>
    <lineage>
        <taxon>Eukaryota</taxon>
        <taxon>Fungi</taxon>
        <taxon>Dikarya</taxon>
        <taxon>Basidiomycota</taxon>
        <taxon>Pucciniomycotina</taxon>
        <taxon>Pucciniomycetes</taxon>
        <taxon>Pucciniales</taxon>
        <taxon>Pucciniaceae</taxon>
        <taxon>Puccinia</taxon>
    </lineage>
</organism>
<dbReference type="Proteomes" id="UP000054564">
    <property type="component" value="Unassembled WGS sequence"/>
</dbReference>
<dbReference type="PANTHER" id="PTHR33069:SF3">
    <property type="entry name" value="DYNEIN HEAVY CHAIN TAIL DOMAIN-CONTAINING PROTEIN"/>
    <property type="match status" value="1"/>
</dbReference>
<dbReference type="AlphaFoldDB" id="A0A0L0VHA7"/>
<evidence type="ECO:0000313" key="1">
    <source>
        <dbReference type="EMBL" id="KNE98660.1"/>
    </source>
</evidence>